<evidence type="ECO:0000313" key="5">
    <source>
        <dbReference type="Proteomes" id="UP001162802"/>
    </source>
</evidence>
<dbReference type="InterPro" id="IPR036873">
    <property type="entry name" value="Rhodanese-like_dom_sf"/>
</dbReference>
<dbReference type="SUPFAM" id="SSF52821">
    <property type="entry name" value="Rhodanese/Cell cycle control phosphatase"/>
    <property type="match status" value="2"/>
</dbReference>
<dbReference type="Proteomes" id="UP001162802">
    <property type="component" value="Unassembled WGS sequence"/>
</dbReference>
<keyword evidence="5" id="KW-1185">Reference proteome</keyword>
<gene>
    <name evidence="4" type="ORF">MTR65_11675</name>
</gene>
<keyword evidence="1" id="KW-0808">Transferase</keyword>
<dbReference type="PANTHER" id="PTHR11364">
    <property type="entry name" value="THIOSULFATE SULFERTANSFERASE"/>
    <property type="match status" value="1"/>
</dbReference>
<dbReference type="InterPro" id="IPR045078">
    <property type="entry name" value="TST/MPST-like"/>
</dbReference>
<name>A0ABT0ADR9_9SPHN</name>
<feature type="domain" description="Rhodanese" evidence="3">
    <location>
        <begin position="18"/>
        <end position="137"/>
    </location>
</feature>
<organism evidence="4 5">
    <name type="scientific">Novosphingobium mangrovi</name>
    <name type="common">ex Hu et al. 2023</name>
    <dbReference type="NCBI Taxonomy" id="2930094"/>
    <lineage>
        <taxon>Bacteria</taxon>
        <taxon>Pseudomonadati</taxon>
        <taxon>Pseudomonadota</taxon>
        <taxon>Alphaproteobacteria</taxon>
        <taxon>Sphingomonadales</taxon>
        <taxon>Sphingomonadaceae</taxon>
        <taxon>Novosphingobium</taxon>
    </lineage>
</organism>
<dbReference type="PROSITE" id="PS50206">
    <property type="entry name" value="RHODANESE_3"/>
    <property type="match status" value="2"/>
</dbReference>
<accession>A0ABT0ADR9</accession>
<dbReference type="CDD" id="cd01448">
    <property type="entry name" value="TST_Repeat_1"/>
    <property type="match status" value="1"/>
</dbReference>
<comment type="caution">
    <text evidence="4">The sequence shown here is derived from an EMBL/GenBank/DDBJ whole genome shotgun (WGS) entry which is preliminary data.</text>
</comment>
<keyword evidence="2" id="KW-0677">Repeat</keyword>
<dbReference type="InterPro" id="IPR001763">
    <property type="entry name" value="Rhodanese-like_dom"/>
</dbReference>
<dbReference type="CDD" id="cd01449">
    <property type="entry name" value="TST_Repeat_2"/>
    <property type="match status" value="1"/>
</dbReference>
<dbReference type="EMBL" id="JALHAT010000018">
    <property type="protein sequence ID" value="MCJ1961343.1"/>
    <property type="molecule type" value="Genomic_DNA"/>
</dbReference>
<sequence length="283" mass="29781">MTHRTLISADELKALLDAEADILILDCAFDLAHPQNGPAVFETGHVPGARHAHLEHDLSGTPSGTNGRHPLPTREAFAAWLRGQGLSNGQQVVTYGGMGNAGAARAWWMLRWMGHAEVAVLDGGRDAWIAAGHELETGKAADVRAEGDFTAGVPLVAGTVDADDVLANIDTHDAQILDARDPARFRGEPSPNDVVSGHIPGAKNRFFQNNLNDDGTFRPASELKADFEALLGDAPAILQCGSGVTACQNALAMEIAGIPGAFVFIGSWSEWTSDPARPIATGA</sequence>
<dbReference type="Pfam" id="PF00581">
    <property type="entry name" value="Rhodanese"/>
    <property type="match status" value="2"/>
</dbReference>
<evidence type="ECO:0000313" key="4">
    <source>
        <dbReference type="EMBL" id="MCJ1961343.1"/>
    </source>
</evidence>
<dbReference type="SMART" id="SM00450">
    <property type="entry name" value="RHOD"/>
    <property type="match status" value="2"/>
</dbReference>
<dbReference type="PANTHER" id="PTHR11364:SF27">
    <property type="entry name" value="SULFURTRANSFERASE"/>
    <property type="match status" value="1"/>
</dbReference>
<reference evidence="4" key="1">
    <citation type="submission" date="2022-03" db="EMBL/GenBank/DDBJ databases">
        <title>Identification of a novel bacterium isolated from mangrove sediments.</title>
        <authorList>
            <person name="Pan X."/>
        </authorList>
    </citation>
    <scope>NUCLEOTIDE SEQUENCE</scope>
    <source>
        <strain evidence="4">B2637</strain>
    </source>
</reference>
<evidence type="ECO:0000256" key="2">
    <source>
        <dbReference type="ARBA" id="ARBA00022737"/>
    </source>
</evidence>
<evidence type="ECO:0000256" key="1">
    <source>
        <dbReference type="ARBA" id="ARBA00022679"/>
    </source>
</evidence>
<dbReference type="RefSeq" id="WP_243800323.1">
    <property type="nucleotide sequence ID" value="NZ_JALHAT010000018.1"/>
</dbReference>
<dbReference type="Gene3D" id="3.40.250.10">
    <property type="entry name" value="Rhodanese-like domain"/>
    <property type="match status" value="2"/>
</dbReference>
<proteinExistence type="predicted"/>
<feature type="domain" description="Rhodanese" evidence="3">
    <location>
        <begin position="170"/>
        <end position="280"/>
    </location>
</feature>
<protein>
    <submittedName>
        <fullName evidence="4">Sulfurtransferase</fullName>
    </submittedName>
</protein>
<evidence type="ECO:0000259" key="3">
    <source>
        <dbReference type="PROSITE" id="PS50206"/>
    </source>
</evidence>